<protein>
    <submittedName>
        <fullName evidence="1">Uncharacterized protein</fullName>
    </submittedName>
</protein>
<reference evidence="1 2" key="1">
    <citation type="submission" date="2021-06" db="EMBL/GenBank/DDBJ databases">
        <title>Caerostris darwini draft genome.</title>
        <authorList>
            <person name="Kono N."/>
            <person name="Arakawa K."/>
        </authorList>
    </citation>
    <scope>NUCLEOTIDE SEQUENCE [LARGE SCALE GENOMIC DNA]</scope>
</reference>
<keyword evidence="2" id="KW-1185">Reference proteome</keyword>
<proteinExistence type="predicted"/>
<dbReference type="AlphaFoldDB" id="A0AAV4WEI4"/>
<dbReference type="PROSITE" id="PS51257">
    <property type="entry name" value="PROKAR_LIPOPROTEIN"/>
    <property type="match status" value="1"/>
</dbReference>
<organism evidence="1 2">
    <name type="scientific">Caerostris darwini</name>
    <dbReference type="NCBI Taxonomy" id="1538125"/>
    <lineage>
        <taxon>Eukaryota</taxon>
        <taxon>Metazoa</taxon>
        <taxon>Ecdysozoa</taxon>
        <taxon>Arthropoda</taxon>
        <taxon>Chelicerata</taxon>
        <taxon>Arachnida</taxon>
        <taxon>Araneae</taxon>
        <taxon>Araneomorphae</taxon>
        <taxon>Entelegynae</taxon>
        <taxon>Araneoidea</taxon>
        <taxon>Araneidae</taxon>
        <taxon>Caerostris</taxon>
    </lineage>
</organism>
<dbReference type="EMBL" id="BPLQ01014490">
    <property type="protein sequence ID" value="GIY80279.1"/>
    <property type="molecule type" value="Genomic_DNA"/>
</dbReference>
<evidence type="ECO:0000313" key="2">
    <source>
        <dbReference type="Proteomes" id="UP001054837"/>
    </source>
</evidence>
<dbReference type="Proteomes" id="UP001054837">
    <property type="component" value="Unassembled WGS sequence"/>
</dbReference>
<gene>
    <name evidence="1" type="ORF">CDAR_19391</name>
</gene>
<accession>A0AAV4WEI4</accession>
<name>A0AAV4WEI4_9ARAC</name>
<evidence type="ECO:0000313" key="1">
    <source>
        <dbReference type="EMBL" id="GIY80279.1"/>
    </source>
</evidence>
<sequence length="107" mass="11994">MSILRTLRYIVASWNVSSGGFGCSKDNRRVGDNTRFVEDCFTHNLVASFPEFVASPRDRAALITGPVHVRYFLAFQCFHVFGLVSPAAFVEPLSFPKIGAFHFFSDK</sequence>
<comment type="caution">
    <text evidence="1">The sequence shown here is derived from an EMBL/GenBank/DDBJ whole genome shotgun (WGS) entry which is preliminary data.</text>
</comment>